<organism evidence="1">
    <name type="scientific">marine sediment metagenome</name>
    <dbReference type="NCBI Taxonomy" id="412755"/>
    <lineage>
        <taxon>unclassified sequences</taxon>
        <taxon>metagenomes</taxon>
        <taxon>ecological metagenomes</taxon>
    </lineage>
</organism>
<name>X1CF80_9ZZZZ</name>
<comment type="caution">
    <text evidence="1">The sequence shown here is derived from an EMBL/GenBank/DDBJ whole genome shotgun (WGS) entry which is preliminary data.</text>
</comment>
<proteinExistence type="predicted"/>
<dbReference type="AlphaFoldDB" id="X1CF80"/>
<gene>
    <name evidence="1" type="ORF">S01H4_48447</name>
</gene>
<protein>
    <submittedName>
        <fullName evidence="1">Uncharacterized protein</fullName>
    </submittedName>
</protein>
<sequence>IESEYFDKALEIIEKDPKLRKLLERNIKDNLFDTLKEYYIENELKYQEWVEFLQAEGNERFMNRYKNKYPRMKFAQVKWDYRVKIVQRLCWAILFDRRHPISGEQLTLREWLSADLHHWETAEGHENKYGCRLIDLIPLLRKNIEETLGHASITQKIKSGEEVIWRDTFREILNSVLSRNVPELWDSPTNIIAYRKYLNSNKEELKLVLSFLTHLDTEFMQELGLNNINFNF</sequence>
<dbReference type="EMBL" id="BART01027315">
    <property type="protein sequence ID" value="GAG91762.1"/>
    <property type="molecule type" value="Genomic_DNA"/>
</dbReference>
<accession>X1CF80</accession>
<reference evidence="1" key="1">
    <citation type="journal article" date="2014" name="Front. Microbiol.">
        <title>High frequency of phylogenetically diverse reductive dehalogenase-homologous genes in deep subseafloor sedimentary metagenomes.</title>
        <authorList>
            <person name="Kawai M."/>
            <person name="Futagami T."/>
            <person name="Toyoda A."/>
            <person name="Takaki Y."/>
            <person name="Nishi S."/>
            <person name="Hori S."/>
            <person name="Arai W."/>
            <person name="Tsubouchi T."/>
            <person name="Morono Y."/>
            <person name="Uchiyama I."/>
            <person name="Ito T."/>
            <person name="Fujiyama A."/>
            <person name="Inagaki F."/>
            <person name="Takami H."/>
        </authorList>
    </citation>
    <scope>NUCLEOTIDE SEQUENCE</scope>
    <source>
        <strain evidence="1">Expedition CK06-06</strain>
    </source>
</reference>
<feature type="non-terminal residue" evidence="1">
    <location>
        <position position="1"/>
    </location>
</feature>
<evidence type="ECO:0000313" key="1">
    <source>
        <dbReference type="EMBL" id="GAG91762.1"/>
    </source>
</evidence>